<feature type="compositionally biased region" description="Basic and acidic residues" evidence="1">
    <location>
        <begin position="1"/>
        <end position="22"/>
    </location>
</feature>
<evidence type="ECO:0000256" key="1">
    <source>
        <dbReference type="SAM" id="MobiDB-lite"/>
    </source>
</evidence>
<protein>
    <submittedName>
        <fullName evidence="2">Uncharacterized protein</fullName>
    </submittedName>
</protein>
<dbReference type="EMBL" id="MIFZ01000044">
    <property type="protein sequence ID" value="OSY53929.1"/>
    <property type="molecule type" value="Genomic_DNA"/>
</dbReference>
<dbReference type="Proteomes" id="UP000194318">
    <property type="component" value="Unassembled WGS sequence"/>
</dbReference>
<proteinExistence type="predicted"/>
<name>A0A1Y2P3W9_STRFR</name>
<dbReference type="AlphaFoldDB" id="A0A1Y2P3W9"/>
<gene>
    <name evidence="2" type="ORF">BG846_00389</name>
</gene>
<feature type="region of interest" description="Disordered" evidence="1">
    <location>
        <begin position="156"/>
        <end position="179"/>
    </location>
</feature>
<comment type="caution">
    <text evidence="2">The sequence shown here is derived from an EMBL/GenBank/DDBJ whole genome shotgun (WGS) entry which is preliminary data.</text>
</comment>
<evidence type="ECO:0000313" key="2">
    <source>
        <dbReference type="EMBL" id="OSY53929.1"/>
    </source>
</evidence>
<feature type="region of interest" description="Disordered" evidence="1">
    <location>
        <begin position="1"/>
        <end position="29"/>
    </location>
</feature>
<organism evidence="2 3">
    <name type="scientific">Streptomyces fradiae ATCC 10745 = DSM 40063</name>
    <dbReference type="NCBI Taxonomy" id="1319510"/>
    <lineage>
        <taxon>Bacteria</taxon>
        <taxon>Bacillati</taxon>
        <taxon>Actinomycetota</taxon>
        <taxon>Actinomycetes</taxon>
        <taxon>Kitasatosporales</taxon>
        <taxon>Streptomycetaceae</taxon>
        <taxon>Streptomyces</taxon>
    </lineage>
</organism>
<reference evidence="2 3" key="1">
    <citation type="submission" date="2016-09" db="EMBL/GenBank/DDBJ databases">
        <title>Streptomyces fradiae DSM40063, a candidate organism with high potential of specific P450 cytochromes.</title>
        <authorList>
            <person name="Grumaz C."/>
            <person name="Vainshtein Y."/>
            <person name="Kirstahler P."/>
            <person name="Sohn K."/>
        </authorList>
    </citation>
    <scope>NUCLEOTIDE SEQUENCE [LARGE SCALE GENOMIC DNA]</scope>
    <source>
        <strain evidence="2 3">DSM 40063</strain>
    </source>
</reference>
<evidence type="ECO:0000313" key="3">
    <source>
        <dbReference type="Proteomes" id="UP000194318"/>
    </source>
</evidence>
<accession>A0A1Y2P3W9</accession>
<sequence>MRADRQWDPRLRREHHTAVEHGPRHHNPRPRMSAVVRQLRRTTTVDGQPMGVELAADYCECNRGPVIGIVQYTDRQVRFFSLDSWQASTHHDAADLRCVDCLAEAALAVANGTVRERMQKLSRQRAEGMQALMRTNAMRREAGLPIVPAIIPEGNDWPLTQTSAPVPAQTPPTDGDQVT</sequence>